<accession>A0A8H7EVF4</accession>
<name>A0A8H7EVF4_AGABI</name>
<feature type="domain" description="Ribonucleases P/MRP subunit Pop8-like" evidence="1">
    <location>
        <begin position="13"/>
        <end position="61"/>
    </location>
</feature>
<protein>
    <recommendedName>
        <fullName evidence="1">Ribonucleases P/MRP subunit Pop8-like domain-containing protein</fullName>
    </recommendedName>
</protein>
<evidence type="ECO:0000313" key="3">
    <source>
        <dbReference type="Proteomes" id="UP000629468"/>
    </source>
</evidence>
<sequence length="71" mass="7950">MYHYIRLGISPQPSDALTIRKNISDALSQTFGLSSEGTYVDILSTPNNGKECVIRVQQNDAPRSLHFYPHS</sequence>
<organism evidence="2 3">
    <name type="scientific">Agaricus bisporus var. burnettii</name>
    <dbReference type="NCBI Taxonomy" id="192524"/>
    <lineage>
        <taxon>Eukaryota</taxon>
        <taxon>Fungi</taxon>
        <taxon>Dikarya</taxon>
        <taxon>Basidiomycota</taxon>
        <taxon>Agaricomycotina</taxon>
        <taxon>Agaricomycetes</taxon>
        <taxon>Agaricomycetidae</taxon>
        <taxon>Agaricales</taxon>
        <taxon>Agaricineae</taxon>
        <taxon>Agaricaceae</taxon>
        <taxon>Agaricus</taxon>
    </lineage>
</organism>
<evidence type="ECO:0000313" key="2">
    <source>
        <dbReference type="EMBL" id="KAF7759942.1"/>
    </source>
</evidence>
<dbReference type="Proteomes" id="UP000629468">
    <property type="component" value="Unassembled WGS sequence"/>
</dbReference>
<gene>
    <name evidence="2" type="ORF">Agabi119p4_11637</name>
</gene>
<dbReference type="InterPro" id="IPR049128">
    <property type="entry name" value="Pop8-like_dom"/>
</dbReference>
<dbReference type="AlphaFoldDB" id="A0A8H7EVF4"/>
<dbReference type="Pfam" id="PF20976">
    <property type="entry name" value="Pop8"/>
    <property type="match status" value="1"/>
</dbReference>
<reference evidence="2 3" key="1">
    <citation type="journal article" name="Sci. Rep.">
        <title>Telomere-to-telomere assembled and centromere annotated genomes of the two main subspecies of the button mushroom Agaricus bisporus reveal especially polymorphic chromosome ends.</title>
        <authorList>
            <person name="Sonnenberg A.S.M."/>
            <person name="Sedaghat-Telgerd N."/>
            <person name="Lavrijssen B."/>
            <person name="Ohm R.A."/>
            <person name="Hendrickx P.M."/>
            <person name="Scholtmeijer K."/>
            <person name="Baars J.J.P."/>
            <person name="van Peer A."/>
        </authorList>
    </citation>
    <scope>NUCLEOTIDE SEQUENCE [LARGE SCALE GENOMIC DNA]</scope>
    <source>
        <strain evidence="2 3">H119_p4</strain>
    </source>
</reference>
<dbReference type="EMBL" id="JABXXO010000016">
    <property type="protein sequence ID" value="KAF7759942.1"/>
    <property type="molecule type" value="Genomic_DNA"/>
</dbReference>
<proteinExistence type="predicted"/>
<comment type="caution">
    <text evidence="2">The sequence shown here is derived from an EMBL/GenBank/DDBJ whole genome shotgun (WGS) entry which is preliminary data.</text>
</comment>
<evidence type="ECO:0000259" key="1">
    <source>
        <dbReference type="Pfam" id="PF20976"/>
    </source>
</evidence>